<keyword evidence="4" id="KW-1185">Reference proteome</keyword>
<proteinExistence type="predicted"/>
<protein>
    <recommendedName>
        <fullName evidence="2">Chemotaxis receptor methyltransferase CheR N-terminal domain-containing protein</fullName>
    </recommendedName>
</protein>
<dbReference type="EMBL" id="MLCA01000012">
    <property type="protein sequence ID" value="MEE7493218.1"/>
    <property type="molecule type" value="Genomic_DNA"/>
</dbReference>
<dbReference type="SUPFAM" id="SSF47757">
    <property type="entry name" value="Chemotaxis receptor methyltransferase CheR, N-terminal domain"/>
    <property type="match status" value="1"/>
</dbReference>
<feature type="region of interest" description="Disordered" evidence="1">
    <location>
        <begin position="49"/>
        <end position="69"/>
    </location>
</feature>
<accession>A0ABU7TUC8</accession>
<dbReference type="Pfam" id="PF03705">
    <property type="entry name" value="CheR_N"/>
    <property type="match status" value="1"/>
</dbReference>
<dbReference type="Gene3D" id="1.10.155.10">
    <property type="entry name" value="Chemotaxis receptor methyltransferase CheR, N-terminal domain"/>
    <property type="match status" value="1"/>
</dbReference>
<gene>
    <name evidence="3" type="ORF">MOTC310_23270</name>
</gene>
<evidence type="ECO:0000256" key="1">
    <source>
        <dbReference type="SAM" id="MobiDB-lite"/>
    </source>
</evidence>
<dbReference type="InterPro" id="IPR022641">
    <property type="entry name" value="CheR_N"/>
</dbReference>
<evidence type="ECO:0000313" key="4">
    <source>
        <dbReference type="Proteomes" id="UP001355206"/>
    </source>
</evidence>
<sequence length="101" mass="11175">MEADPGHLSDRHFRSVADLIQQHVGIQLPPAKRTMVERRPRKRVRALELPTAGRRRRPGARPSSCPSDIWTSRSIALRGAVSPRATCPFARPAGRGAHPRG</sequence>
<evidence type="ECO:0000259" key="2">
    <source>
        <dbReference type="Pfam" id="PF03705"/>
    </source>
</evidence>
<dbReference type="InterPro" id="IPR036804">
    <property type="entry name" value="CheR_N_sf"/>
</dbReference>
<dbReference type="Proteomes" id="UP001355206">
    <property type="component" value="Unassembled WGS sequence"/>
</dbReference>
<evidence type="ECO:0000313" key="3">
    <source>
        <dbReference type="EMBL" id="MEE7493218.1"/>
    </source>
</evidence>
<feature type="region of interest" description="Disordered" evidence="1">
    <location>
        <begin position="81"/>
        <end position="101"/>
    </location>
</feature>
<comment type="caution">
    <text evidence="3">The sequence shown here is derived from an EMBL/GenBank/DDBJ whole genome shotgun (WGS) entry which is preliminary data.</text>
</comment>
<feature type="domain" description="Chemotaxis receptor methyltransferase CheR N-terminal" evidence="2">
    <location>
        <begin position="12"/>
        <end position="51"/>
    </location>
</feature>
<name>A0ABU7TUC8_9HYPH</name>
<organism evidence="3 4">
    <name type="scientific">Methylobacterium oryzae</name>
    <dbReference type="NCBI Taxonomy" id="334852"/>
    <lineage>
        <taxon>Bacteria</taxon>
        <taxon>Pseudomonadati</taxon>
        <taxon>Pseudomonadota</taxon>
        <taxon>Alphaproteobacteria</taxon>
        <taxon>Hyphomicrobiales</taxon>
        <taxon>Methylobacteriaceae</taxon>
        <taxon>Methylobacterium</taxon>
    </lineage>
</organism>
<reference evidence="3 4" key="1">
    <citation type="journal article" date="2012" name="Genet. Mol. Biol.">
        <title>Analysis of 16S rRNA and mxaF genes revealing insights into Methylobacterium niche-specific plant association.</title>
        <authorList>
            <person name="Dourado M.N."/>
            <person name="Andreote F.D."/>
            <person name="Dini-Andreote F."/>
            <person name="Conti R."/>
            <person name="Araujo J.M."/>
            <person name="Araujo W.L."/>
        </authorList>
    </citation>
    <scope>NUCLEOTIDE SEQUENCE [LARGE SCALE GENOMIC DNA]</scope>
    <source>
        <strain evidence="3 4">TC3-10</strain>
    </source>
</reference>